<evidence type="ECO:0000313" key="3">
    <source>
        <dbReference type="WBParaSite" id="PgR011_g049_t01"/>
    </source>
</evidence>
<reference evidence="3 4" key="1">
    <citation type="submission" date="2022-11" db="UniProtKB">
        <authorList>
            <consortium name="WormBaseParasite"/>
        </authorList>
    </citation>
    <scope>IDENTIFICATION</scope>
</reference>
<dbReference type="WBParaSite" id="PgR011_g049_t01">
    <property type="protein sequence ID" value="PgR011_g049_t01"/>
    <property type="gene ID" value="PgR011_g049"/>
</dbReference>
<evidence type="ECO:0000256" key="1">
    <source>
        <dbReference type="SAM" id="MobiDB-lite"/>
    </source>
</evidence>
<feature type="compositionally biased region" description="Polar residues" evidence="1">
    <location>
        <begin position="1"/>
        <end position="12"/>
    </location>
</feature>
<feature type="region of interest" description="Disordered" evidence="1">
    <location>
        <begin position="167"/>
        <end position="188"/>
    </location>
</feature>
<evidence type="ECO:0000313" key="4">
    <source>
        <dbReference type="WBParaSite" id="PgR011_g049_t02"/>
    </source>
</evidence>
<keyword evidence="2" id="KW-1185">Reference proteome</keyword>
<accession>A0A915AMP1</accession>
<protein>
    <submittedName>
        <fullName evidence="3 4">Uncharacterized protein</fullName>
    </submittedName>
</protein>
<feature type="region of interest" description="Disordered" evidence="1">
    <location>
        <begin position="538"/>
        <end position="563"/>
    </location>
</feature>
<feature type="compositionally biased region" description="Basic residues" evidence="1">
    <location>
        <begin position="800"/>
        <end position="816"/>
    </location>
</feature>
<dbReference type="WBParaSite" id="PgR011_g049_t02">
    <property type="protein sequence ID" value="PgR011_g049_t02"/>
    <property type="gene ID" value="PgR011_g049"/>
</dbReference>
<feature type="compositionally biased region" description="Basic and acidic residues" evidence="1">
    <location>
        <begin position="546"/>
        <end position="557"/>
    </location>
</feature>
<feature type="compositionally biased region" description="Low complexity" evidence="1">
    <location>
        <begin position="268"/>
        <end position="281"/>
    </location>
</feature>
<proteinExistence type="predicted"/>
<feature type="region of interest" description="Disordered" evidence="1">
    <location>
        <begin position="787"/>
        <end position="816"/>
    </location>
</feature>
<feature type="region of interest" description="Disordered" evidence="1">
    <location>
        <begin position="253"/>
        <end position="282"/>
    </location>
</feature>
<feature type="region of interest" description="Disordered" evidence="1">
    <location>
        <begin position="580"/>
        <end position="632"/>
    </location>
</feature>
<name>A0A915AMP1_PARUN</name>
<evidence type="ECO:0000313" key="2">
    <source>
        <dbReference type="Proteomes" id="UP000887569"/>
    </source>
</evidence>
<dbReference type="AlphaFoldDB" id="A0A915AMP1"/>
<sequence length="816" mass="91575">VNMSTRSETSSMLCGIPSPDRSISDQSEFESTDVLQNYSAAATSHDRFSSTDSKSKLEKINEWSSMSDNPGMLLSFNHGDISADVSTEESQANNDTNCDLTITEKMARLRLDNSHHEDSFVTDVVPKLETADATDPDLELAANELSFNISVEIDRIYRRICAEAAKSSTTSTTTETQTSIETNRDTTVATAWQMSGKRDFTSSVSSRSKSNKLSSSTTVSEFAPAVMSTPYYKRDDDSLDGLCEFTFQPWKNETKKSNSDSSGYGGRNSSTLSDDSSTLNDSSKRLPCYEHTEEWSRSSSLIQEEVRLAYANRITHSTIYLEPNSLSIANNSDSNSIRCHSLSTSGTLLSKAKKQQGVEAAERRERSTSTRTVSHVSALSDTGSFYRNVEHDSRNTSYHSISRSTGSAYMKGKPSVDPFVRYMNEKKRTIDAINEISETGETEEIHESAVVTQDSIRTQMGSRLHSCGWLRRRVEHDSRPVSVLTHVTGKHNQVDGILQEDWKELSQNTSFKTTTLHGNSDLARGNSSSLYQSRLLRSLSQSSMSERNRTSSSDNKKFGSANNDDSLIFGRQFLGDHSKISENASITSKSTGKPRSTRRRSKSCRTCVSGRLPTHTNTKLSPKMSEMTGNDISGGPQFEYSFAIDNNRMHKPYTKLSESEWHNGKYFSEKWERFVSRKLLFDISRNLEELDDADYDIFIPDEILERADPEQLLRNRQAVKRAVRHIHDDPKMAQILLDYSGDINDVSAARRHYSEAIKNNAAFADLTKSFNAALDHFLSFSNDPSDEEYQSLTEEPKTAAVKRQKPRKNRKKTLFL</sequence>
<feature type="region of interest" description="Disordered" evidence="1">
    <location>
        <begin position="1"/>
        <end position="30"/>
    </location>
</feature>
<feature type="region of interest" description="Disordered" evidence="1">
    <location>
        <begin position="350"/>
        <end position="375"/>
    </location>
</feature>
<feature type="compositionally biased region" description="Low complexity" evidence="1">
    <location>
        <begin position="167"/>
        <end position="181"/>
    </location>
</feature>
<organism evidence="2 3">
    <name type="scientific">Parascaris univalens</name>
    <name type="common">Nematode worm</name>
    <dbReference type="NCBI Taxonomy" id="6257"/>
    <lineage>
        <taxon>Eukaryota</taxon>
        <taxon>Metazoa</taxon>
        <taxon>Ecdysozoa</taxon>
        <taxon>Nematoda</taxon>
        <taxon>Chromadorea</taxon>
        <taxon>Rhabditida</taxon>
        <taxon>Spirurina</taxon>
        <taxon>Ascaridomorpha</taxon>
        <taxon>Ascaridoidea</taxon>
        <taxon>Ascarididae</taxon>
        <taxon>Parascaris</taxon>
    </lineage>
</organism>
<dbReference type="Proteomes" id="UP000887569">
    <property type="component" value="Unplaced"/>
</dbReference>